<protein>
    <recommendedName>
        <fullName evidence="3">beta-lactamase</fullName>
        <ecNumber evidence="3">3.5.2.6</ecNumber>
    </recommendedName>
</protein>
<comment type="similarity">
    <text evidence="2">Belongs to the class-A beta-lactamase family.</text>
</comment>
<dbReference type="GO" id="GO:0008800">
    <property type="term" value="F:beta-lactamase activity"/>
    <property type="evidence" value="ECO:0007669"/>
    <property type="project" value="UniProtKB-EC"/>
</dbReference>
<dbReference type="EMBL" id="CP015958">
    <property type="protein sequence ID" value="QLB61174.1"/>
    <property type="molecule type" value="Genomic_DNA"/>
</dbReference>
<feature type="compositionally biased region" description="Polar residues" evidence="4">
    <location>
        <begin position="178"/>
        <end position="192"/>
    </location>
</feature>
<dbReference type="AlphaFoldDB" id="A0A9Q6WK31"/>
<dbReference type="InterPro" id="IPR000871">
    <property type="entry name" value="Beta-lactam_class-A"/>
</dbReference>
<keyword evidence="7" id="KW-0378">Hydrolase</keyword>
<evidence type="ECO:0000256" key="2">
    <source>
        <dbReference type="ARBA" id="ARBA00009009"/>
    </source>
</evidence>
<sequence>MVTRRTFTFTVMGSGLAGVAAHAFGAGASASRGAPHTSDLARQLARIEAQAGGRLGVAILDTASSKPQGWRMHERFPMCSTFKFLLASAVLVRKDQGKEQLGRKIVYAKEVVVANSPVSGPRAGGDGMTVGELCEAAITRSDNTAANLLLDSIGGPAALTAFARSIGDRVTRLDRNEPSLNEATQNDPRDTTTPAAMLADLRALLLGEHLSSASREQLTAWLAANKTGDTRLRAGLPKAWRVGDKTGTGERGTSNDIAVVWPEGRAPVLVVAYLTGATQATATQRDAAIAQVGALVANI</sequence>
<evidence type="ECO:0000313" key="7">
    <source>
        <dbReference type="EMBL" id="MEO1758181.1"/>
    </source>
</evidence>
<evidence type="ECO:0000256" key="1">
    <source>
        <dbReference type="ARBA" id="ARBA00001526"/>
    </source>
</evidence>
<dbReference type="EC" id="3.5.2.6" evidence="3"/>
<dbReference type="PANTHER" id="PTHR35333">
    <property type="entry name" value="BETA-LACTAMASE"/>
    <property type="match status" value="1"/>
</dbReference>
<dbReference type="Proteomes" id="UP001462961">
    <property type="component" value="Unassembled WGS sequence"/>
</dbReference>
<dbReference type="SUPFAM" id="SSF56601">
    <property type="entry name" value="beta-lactamase/transpeptidase-like"/>
    <property type="match status" value="1"/>
</dbReference>
<dbReference type="PANTHER" id="PTHR35333:SF3">
    <property type="entry name" value="BETA-LACTAMASE-TYPE TRANSPEPTIDASE FOLD CONTAINING PROTEIN"/>
    <property type="match status" value="1"/>
</dbReference>
<dbReference type="GO" id="GO:0046677">
    <property type="term" value="P:response to antibiotic"/>
    <property type="evidence" value="ECO:0007669"/>
    <property type="project" value="InterPro"/>
</dbReference>
<accession>A0A9Q6WK31</accession>
<keyword evidence="10" id="KW-1185">Reference proteome</keyword>
<feature type="chain" id="PRO_5040309812" description="beta-lactamase" evidence="5">
    <location>
        <begin position="24"/>
        <end position="299"/>
    </location>
</feature>
<dbReference type="EMBL" id="JAYLVJ010000049">
    <property type="protein sequence ID" value="MEO1758181.1"/>
    <property type="molecule type" value="Genomic_DNA"/>
</dbReference>
<feature type="region of interest" description="Disordered" evidence="4">
    <location>
        <begin position="173"/>
        <end position="192"/>
    </location>
</feature>
<dbReference type="Pfam" id="PF13354">
    <property type="entry name" value="Beta-lactamase2"/>
    <property type="match status" value="1"/>
</dbReference>
<evidence type="ECO:0000256" key="3">
    <source>
        <dbReference type="ARBA" id="ARBA00012865"/>
    </source>
</evidence>
<evidence type="ECO:0000256" key="4">
    <source>
        <dbReference type="SAM" id="MobiDB-lite"/>
    </source>
</evidence>
<dbReference type="NCBIfam" id="NF033103">
    <property type="entry name" value="bla_class_A"/>
    <property type="match status" value="1"/>
</dbReference>
<evidence type="ECO:0000259" key="6">
    <source>
        <dbReference type="Pfam" id="PF13354"/>
    </source>
</evidence>
<evidence type="ECO:0000313" key="9">
    <source>
        <dbReference type="Proteomes" id="UP000509548"/>
    </source>
</evidence>
<dbReference type="GO" id="GO:0030655">
    <property type="term" value="P:beta-lactam antibiotic catabolic process"/>
    <property type="evidence" value="ECO:0007669"/>
    <property type="project" value="InterPro"/>
</dbReference>
<feature type="domain" description="Beta-lactamase class A catalytic" evidence="6">
    <location>
        <begin position="57"/>
        <end position="271"/>
    </location>
</feature>
<evidence type="ECO:0000313" key="10">
    <source>
        <dbReference type="Proteomes" id="UP001462961"/>
    </source>
</evidence>
<evidence type="ECO:0000256" key="5">
    <source>
        <dbReference type="SAM" id="SignalP"/>
    </source>
</evidence>
<dbReference type="RefSeq" id="WP_107203067.1">
    <property type="nucleotide sequence ID" value="NZ_CP015958.1"/>
</dbReference>
<proteinExistence type="inferred from homology"/>
<reference evidence="7 10" key="3">
    <citation type="submission" date="2024-01" db="EMBL/GenBank/DDBJ databases">
        <title>The diversity of rhizobia nodulating Mimosa spp. in eleven states of Brazil covering several biomes is determined by host plant, location, and edaphic factors.</title>
        <authorList>
            <person name="Rouws L."/>
            <person name="Barauna A."/>
            <person name="Beukes C."/>
            <person name="De Faria S.M."/>
            <person name="Gross E."/>
            <person name="Dos Reis Junior F.B."/>
            <person name="Simon M."/>
            <person name="Maluk M."/>
            <person name="Odee D.W."/>
            <person name="Kenicer G."/>
            <person name="Young J.P.W."/>
            <person name="Reis V.M."/>
            <person name="Zilli J."/>
            <person name="James E.K."/>
        </authorList>
    </citation>
    <scope>NUCLEOTIDE SEQUENCE [LARGE SCALE GENOMIC DNA]</scope>
    <source>
        <strain evidence="7 10">JHI1651</strain>
    </source>
</reference>
<name>A0A9Q6WK31_9BURK</name>
<comment type="catalytic activity">
    <reaction evidence="1">
        <text>a beta-lactam + H2O = a substituted beta-amino acid</text>
        <dbReference type="Rhea" id="RHEA:20401"/>
        <dbReference type="ChEBI" id="CHEBI:15377"/>
        <dbReference type="ChEBI" id="CHEBI:35627"/>
        <dbReference type="ChEBI" id="CHEBI:140347"/>
        <dbReference type="EC" id="3.5.2.6"/>
    </reaction>
</comment>
<gene>
    <name evidence="7" type="primary">bla</name>
    <name evidence="8" type="ORF">A9O66_01435</name>
    <name evidence="7" type="ORF">VOI32_30120</name>
</gene>
<dbReference type="Proteomes" id="UP000509548">
    <property type="component" value="Chromosome 1"/>
</dbReference>
<reference evidence="8 9" key="1">
    <citation type="journal article" date="2014" name="Genome Announc.">
        <title>Draft Genome Sequence of the Haloacid-Degrading Burkholderia caribensis Strain MBA4.</title>
        <authorList>
            <person name="Pan Y."/>
            <person name="Kong K.F."/>
            <person name="Tsang J.S."/>
        </authorList>
    </citation>
    <scope>NUCLEOTIDE SEQUENCE [LARGE SCALE GENOMIC DNA]</scope>
    <source>
        <strain evidence="8 9">852011</strain>
    </source>
</reference>
<feature type="signal peptide" evidence="5">
    <location>
        <begin position="1"/>
        <end position="23"/>
    </location>
</feature>
<reference evidence="8" key="2">
    <citation type="submission" date="2016-06" db="EMBL/GenBank/DDBJ databases">
        <authorList>
            <person name="Huang P."/>
            <person name="Jiang X."/>
            <person name="Liu X."/>
        </authorList>
    </citation>
    <scope>NUCLEOTIDE SEQUENCE</scope>
    <source>
        <strain evidence="8">852011</strain>
    </source>
</reference>
<organism evidence="8 9">
    <name type="scientific">Paraburkholderia caribensis</name>
    <dbReference type="NCBI Taxonomy" id="75105"/>
    <lineage>
        <taxon>Bacteria</taxon>
        <taxon>Pseudomonadati</taxon>
        <taxon>Pseudomonadota</taxon>
        <taxon>Betaproteobacteria</taxon>
        <taxon>Burkholderiales</taxon>
        <taxon>Burkholderiaceae</taxon>
        <taxon>Paraburkholderia</taxon>
    </lineage>
</organism>
<dbReference type="InterPro" id="IPR045155">
    <property type="entry name" value="Beta-lactam_cat"/>
</dbReference>
<keyword evidence="5" id="KW-0732">Signal</keyword>
<dbReference type="InterPro" id="IPR012338">
    <property type="entry name" value="Beta-lactam/transpept-like"/>
</dbReference>
<dbReference type="Gene3D" id="3.40.710.10">
    <property type="entry name" value="DD-peptidase/beta-lactamase superfamily"/>
    <property type="match status" value="1"/>
</dbReference>
<dbReference type="PRINTS" id="PR00118">
    <property type="entry name" value="BLACTAMASEA"/>
</dbReference>
<evidence type="ECO:0000313" key="8">
    <source>
        <dbReference type="EMBL" id="QLB61174.1"/>
    </source>
</evidence>